<evidence type="ECO:0000313" key="1">
    <source>
        <dbReference type="EMBL" id="PQO36088.1"/>
    </source>
</evidence>
<sequence>MFCSHCGVKASGNFCFQCGSPLHAAAEIVSTEEDSVVPAVIAWELDPSYENVVAVKEVRAVIASHAKQARPGLSAEQFFDIADKIVPVGVSYSGLAAITQPLWASWGVRTGKERSEFLSLPIGVAIARTMCTLARNKQDVEEVEQHSDGCTITAELPSSVWAMKGELKVRLVQQDHGTHVTAATNIPGQAFDWGKSVRCLDVLFGDLSTELGLPTQQAA</sequence>
<dbReference type="AlphaFoldDB" id="A0A2S8FV83"/>
<reference evidence="1 2" key="1">
    <citation type="submission" date="2018-02" db="EMBL/GenBank/DDBJ databases">
        <title>Comparative genomes isolates from brazilian mangrove.</title>
        <authorList>
            <person name="Araujo J.E."/>
            <person name="Taketani R.G."/>
            <person name="Silva M.C.P."/>
            <person name="Loureco M.V."/>
            <person name="Andreote F.D."/>
        </authorList>
    </citation>
    <scope>NUCLEOTIDE SEQUENCE [LARGE SCALE GENOMIC DNA]</scope>
    <source>
        <strain evidence="1 2">Hex-1 MGV</strain>
    </source>
</reference>
<protein>
    <submittedName>
        <fullName evidence="1">Uncharacterized protein</fullName>
    </submittedName>
</protein>
<dbReference type="OrthoDB" id="289738at2"/>
<proteinExistence type="predicted"/>
<dbReference type="Proteomes" id="UP000238322">
    <property type="component" value="Unassembled WGS sequence"/>
</dbReference>
<evidence type="ECO:0000313" key="2">
    <source>
        <dbReference type="Proteomes" id="UP000238322"/>
    </source>
</evidence>
<dbReference type="EMBL" id="PUHY01000006">
    <property type="protein sequence ID" value="PQO36088.1"/>
    <property type="molecule type" value="Genomic_DNA"/>
</dbReference>
<dbReference type="RefSeq" id="WP_105329377.1">
    <property type="nucleotide sequence ID" value="NZ_PUHY01000006.1"/>
</dbReference>
<organism evidence="1 2">
    <name type="scientific">Blastopirellula marina</name>
    <dbReference type="NCBI Taxonomy" id="124"/>
    <lineage>
        <taxon>Bacteria</taxon>
        <taxon>Pseudomonadati</taxon>
        <taxon>Planctomycetota</taxon>
        <taxon>Planctomycetia</taxon>
        <taxon>Pirellulales</taxon>
        <taxon>Pirellulaceae</taxon>
        <taxon>Blastopirellula</taxon>
    </lineage>
</organism>
<accession>A0A2S8FV83</accession>
<gene>
    <name evidence="1" type="ORF">C5Y83_09200</name>
</gene>
<comment type="caution">
    <text evidence="1">The sequence shown here is derived from an EMBL/GenBank/DDBJ whole genome shotgun (WGS) entry which is preliminary data.</text>
</comment>
<name>A0A2S8FV83_9BACT</name>